<evidence type="ECO:0000259" key="2">
    <source>
        <dbReference type="Pfam" id="PF20149"/>
    </source>
</evidence>
<evidence type="ECO:0000256" key="1">
    <source>
        <dbReference type="SAM" id="MobiDB-lite"/>
    </source>
</evidence>
<feature type="region of interest" description="Disordered" evidence="1">
    <location>
        <begin position="1"/>
        <end position="509"/>
    </location>
</feature>
<feature type="domain" description="DUF6532" evidence="2">
    <location>
        <begin position="562"/>
        <end position="764"/>
    </location>
</feature>
<feature type="compositionally biased region" description="Basic residues" evidence="1">
    <location>
        <begin position="284"/>
        <end position="293"/>
    </location>
</feature>
<feature type="compositionally biased region" description="Polar residues" evidence="1">
    <location>
        <begin position="145"/>
        <end position="155"/>
    </location>
</feature>
<dbReference type="EMBL" id="JASBNA010000098">
    <property type="protein sequence ID" value="KAK7677013.1"/>
    <property type="molecule type" value="Genomic_DNA"/>
</dbReference>
<feature type="compositionally biased region" description="Polar residues" evidence="1">
    <location>
        <begin position="192"/>
        <end position="218"/>
    </location>
</feature>
<evidence type="ECO:0000313" key="4">
    <source>
        <dbReference type="Proteomes" id="UP001385951"/>
    </source>
</evidence>
<feature type="compositionally biased region" description="Low complexity" evidence="1">
    <location>
        <begin position="451"/>
        <end position="477"/>
    </location>
</feature>
<keyword evidence="4" id="KW-1185">Reference proteome</keyword>
<feature type="compositionally biased region" description="Basic residues" evidence="1">
    <location>
        <begin position="90"/>
        <end position="99"/>
    </location>
</feature>
<accession>A0AAW0FHE6</accession>
<organism evidence="3 4">
    <name type="scientific">Cerrena zonata</name>
    <dbReference type="NCBI Taxonomy" id="2478898"/>
    <lineage>
        <taxon>Eukaryota</taxon>
        <taxon>Fungi</taxon>
        <taxon>Dikarya</taxon>
        <taxon>Basidiomycota</taxon>
        <taxon>Agaricomycotina</taxon>
        <taxon>Agaricomycetes</taxon>
        <taxon>Polyporales</taxon>
        <taxon>Cerrenaceae</taxon>
        <taxon>Cerrena</taxon>
    </lineage>
</organism>
<dbReference type="Pfam" id="PF20149">
    <property type="entry name" value="DUF6532"/>
    <property type="match status" value="1"/>
</dbReference>
<feature type="compositionally biased region" description="Polar residues" evidence="1">
    <location>
        <begin position="478"/>
        <end position="492"/>
    </location>
</feature>
<feature type="compositionally biased region" description="Acidic residues" evidence="1">
    <location>
        <begin position="72"/>
        <end position="85"/>
    </location>
</feature>
<gene>
    <name evidence="3" type="ORF">QCA50_020042</name>
</gene>
<sequence length="821" mass="92011">MPPPPRTESYNALSPASKRARTRAERKVEEAAKDQQLIEAGSGTRPSKTKLLADPTWLKAHGTKRGRKKDSDEDSDGSDEGDEDTDRSTPKKSRKKLRGSHPQPPPLQDQPKKGAKRPARSTTPDRSEDEQRPPKKQKRPKKPQTQSQLESNQGKGDNEATSHDKVGAAAMSPSSRRKPTRRFDTDSDSEHPNPTSSGTNTGLHASTTTTSPDKTVQATPHPSPPTQPPQSTHRRAFSQAMIQSQPNPEVEHVSVPSRSKSLEYNDGDRHERNDRADHDGNQGKKGKKIRILQRKVESESESGEERDDEDEDGGELTKLFPGDSEDSETGEDQVENVPMRQLVKERVKIPPRKRNTPSPLHDIDRTLPEDSSEDNEPEQHRRKQKGKQRAAEDEDDNKDGDDGDKDEDDGDKDEDDSDKDEDDSDKDEDNNNNTGKPRKKHSQRRSEKQSASKQAKQSISKPTNQPASSKATSSTASHLQLNPAASQSKSAGRSQSKSKKRISRLEKRRAERLAIEKDATVEAVPVAPQRKWPQDTDLHRDGTHLNISTSPDRMKPIMITACKLATLDCILRNAYAEYPQRLQYLRDLLRDAAREHDDDVVADRVANDHAYFSIFKTLPEQRFSVVRSKVKPPLQACVPRLYHLKTGCDKLVKKWRANKRYIYPGDSPSEINTKYPYQSPAIIQGLTAVFFTGSKSFVATNLKHFEVKHGRRVVFEVTRAMVALIATGIDSVLSDWETGVQKATHFTSTFAHPVYLSHIKMLVQIENKKPGSYHTMMATLFDEASDGQAFIANVNDEEEDLELIDWDAMPEDPVSEDPVSE</sequence>
<feature type="compositionally biased region" description="Acidic residues" evidence="1">
    <location>
        <begin position="392"/>
        <end position="430"/>
    </location>
</feature>
<dbReference type="Proteomes" id="UP001385951">
    <property type="component" value="Unassembled WGS sequence"/>
</dbReference>
<protein>
    <recommendedName>
        <fullName evidence="2">DUF6532 domain-containing protein</fullName>
    </recommendedName>
</protein>
<feature type="compositionally biased region" description="Basic and acidic residues" evidence="1">
    <location>
        <begin position="22"/>
        <end position="33"/>
    </location>
</feature>
<name>A0AAW0FHE6_9APHY</name>
<feature type="compositionally biased region" description="Basic and acidic residues" evidence="1">
    <location>
        <begin position="156"/>
        <end position="166"/>
    </location>
</feature>
<feature type="compositionally biased region" description="Acidic residues" evidence="1">
    <location>
        <begin position="323"/>
        <end position="334"/>
    </location>
</feature>
<feature type="compositionally biased region" description="Basic and acidic residues" evidence="1">
    <location>
        <begin position="123"/>
        <end position="133"/>
    </location>
</feature>
<feature type="compositionally biased region" description="Acidic residues" evidence="1">
    <location>
        <begin position="299"/>
        <end position="314"/>
    </location>
</feature>
<evidence type="ECO:0000313" key="3">
    <source>
        <dbReference type="EMBL" id="KAK7677013.1"/>
    </source>
</evidence>
<feature type="compositionally biased region" description="Basic and acidic residues" evidence="1">
    <location>
        <begin position="181"/>
        <end position="191"/>
    </location>
</feature>
<comment type="caution">
    <text evidence="3">The sequence shown here is derived from an EMBL/GenBank/DDBJ whole genome shotgun (WGS) entry which is preliminary data.</text>
</comment>
<dbReference type="AlphaFoldDB" id="A0AAW0FHE6"/>
<dbReference type="InterPro" id="IPR045341">
    <property type="entry name" value="DUF6532"/>
</dbReference>
<proteinExistence type="predicted"/>
<reference evidence="3 4" key="1">
    <citation type="submission" date="2022-09" db="EMBL/GenBank/DDBJ databases">
        <authorList>
            <person name="Palmer J.M."/>
        </authorList>
    </citation>
    <scope>NUCLEOTIDE SEQUENCE [LARGE SCALE GENOMIC DNA]</scope>
    <source>
        <strain evidence="3 4">DSM 7382</strain>
    </source>
</reference>
<feature type="compositionally biased region" description="Basic and acidic residues" evidence="1">
    <location>
        <begin position="260"/>
        <end position="282"/>
    </location>
</feature>